<sequence>MKPAPIEPGAAQERSFTRWVVIALFGQAVVCFLRLWFLWDIWGGFLMALTIMLGYCALRESLPVKLVCLWGVVNAILGAWDALTGLVSLVLFLVSLRWVQCLIIVLVPLAEVLAALVAWQIFKEHELKNGLLAPILKKRYAASSPEDTYATQDTYSGP</sequence>
<feature type="transmembrane region" description="Helical" evidence="1">
    <location>
        <begin position="70"/>
        <end position="96"/>
    </location>
</feature>
<feature type="transmembrane region" description="Helical" evidence="1">
    <location>
        <begin position="41"/>
        <end position="58"/>
    </location>
</feature>
<dbReference type="AlphaFoldDB" id="A0A7S2MBT8"/>
<accession>A0A7S2MBT8</accession>
<evidence type="ECO:0000313" key="2">
    <source>
        <dbReference type="EMBL" id="CAD9474704.1"/>
    </source>
</evidence>
<organism evidence="2">
    <name type="scientific">Alexandrium andersonii</name>
    <dbReference type="NCBI Taxonomy" id="327968"/>
    <lineage>
        <taxon>Eukaryota</taxon>
        <taxon>Sar</taxon>
        <taxon>Alveolata</taxon>
        <taxon>Dinophyceae</taxon>
        <taxon>Gonyaulacales</taxon>
        <taxon>Pyrocystaceae</taxon>
        <taxon>Alexandrium</taxon>
    </lineage>
</organism>
<keyword evidence="1" id="KW-0472">Membrane</keyword>
<keyword evidence="1" id="KW-1133">Transmembrane helix</keyword>
<protein>
    <submittedName>
        <fullName evidence="2">Uncharacterized protein</fullName>
    </submittedName>
</protein>
<dbReference type="EMBL" id="HBGQ01065907">
    <property type="protein sequence ID" value="CAD9474704.1"/>
    <property type="molecule type" value="Transcribed_RNA"/>
</dbReference>
<reference evidence="2" key="1">
    <citation type="submission" date="2021-01" db="EMBL/GenBank/DDBJ databases">
        <authorList>
            <person name="Corre E."/>
            <person name="Pelletier E."/>
            <person name="Niang G."/>
            <person name="Scheremetjew M."/>
            <person name="Finn R."/>
            <person name="Kale V."/>
            <person name="Holt S."/>
            <person name="Cochrane G."/>
            <person name="Meng A."/>
            <person name="Brown T."/>
            <person name="Cohen L."/>
        </authorList>
    </citation>
    <scope>NUCLEOTIDE SEQUENCE</scope>
    <source>
        <strain evidence="2">CCMP2222</strain>
    </source>
</reference>
<feature type="transmembrane region" description="Helical" evidence="1">
    <location>
        <begin position="16"/>
        <end position="35"/>
    </location>
</feature>
<evidence type="ECO:0000256" key="1">
    <source>
        <dbReference type="SAM" id="Phobius"/>
    </source>
</evidence>
<proteinExistence type="predicted"/>
<gene>
    <name evidence="2" type="ORF">AAND1436_LOCUS31834</name>
</gene>
<feature type="transmembrane region" description="Helical" evidence="1">
    <location>
        <begin position="102"/>
        <end position="122"/>
    </location>
</feature>
<keyword evidence="1" id="KW-0812">Transmembrane</keyword>
<name>A0A7S2MBT8_9DINO</name>